<dbReference type="InterPro" id="IPR011990">
    <property type="entry name" value="TPR-like_helical_dom_sf"/>
</dbReference>
<proteinExistence type="predicted"/>
<dbReference type="GO" id="GO:0035721">
    <property type="term" value="P:intraciliary retrograde transport"/>
    <property type="evidence" value="ECO:0007669"/>
    <property type="project" value="TreeGrafter"/>
</dbReference>
<dbReference type="EMBL" id="MU527787">
    <property type="protein sequence ID" value="KAI5630212.1"/>
    <property type="molecule type" value="Genomic_DNA"/>
</dbReference>
<name>A0AAD5B951_SILAS</name>
<dbReference type="FunFam" id="1.25.40.10:FF:000377">
    <property type="entry name" value="Tetratricopeptide repeat domain 21B"/>
    <property type="match status" value="1"/>
</dbReference>
<keyword evidence="3" id="KW-1185">Reference proteome</keyword>
<evidence type="ECO:0000259" key="1">
    <source>
        <dbReference type="Pfam" id="PF25063"/>
    </source>
</evidence>
<dbReference type="InterPro" id="IPR040364">
    <property type="entry name" value="TTC21A/TTC21B"/>
</dbReference>
<dbReference type="GO" id="GO:0061512">
    <property type="term" value="P:protein localization to cilium"/>
    <property type="evidence" value="ECO:0007669"/>
    <property type="project" value="TreeGrafter"/>
</dbReference>
<dbReference type="InterPro" id="IPR056834">
    <property type="entry name" value="ARM_TT21_C"/>
</dbReference>
<evidence type="ECO:0000313" key="2">
    <source>
        <dbReference type="EMBL" id="KAI5630212.1"/>
    </source>
</evidence>
<dbReference type="Gene3D" id="1.25.40.10">
    <property type="entry name" value="Tetratricopeptide repeat domain"/>
    <property type="match status" value="2"/>
</dbReference>
<reference evidence="2" key="1">
    <citation type="submission" date="2018-07" db="EMBL/GenBank/DDBJ databases">
        <title>Comparative genomics of catfishes provides insights into carnivory and benthic adaptation.</title>
        <authorList>
            <person name="Zhang Y."/>
            <person name="Wang D."/>
            <person name="Peng Z."/>
            <person name="Zheng S."/>
            <person name="Shao F."/>
            <person name="Tao W."/>
        </authorList>
    </citation>
    <scope>NUCLEOTIDE SEQUENCE</scope>
    <source>
        <strain evidence="2">Chongqing</strain>
    </source>
</reference>
<organism evidence="2 3">
    <name type="scientific">Silurus asotus</name>
    <name type="common">Amur catfish</name>
    <name type="synonym">Parasilurus asotus</name>
    <dbReference type="NCBI Taxonomy" id="30991"/>
    <lineage>
        <taxon>Eukaryota</taxon>
        <taxon>Metazoa</taxon>
        <taxon>Chordata</taxon>
        <taxon>Craniata</taxon>
        <taxon>Vertebrata</taxon>
        <taxon>Euteleostomi</taxon>
        <taxon>Actinopterygii</taxon>
        <taxon>Neopterygii</taxon>
        <taxon>Teleostei</taxon>
        <taxon>Ostariophysi</taxon>
        <taxon>Siluriformes</taxon>
        <taxon>Siluridae</taxon>
        <taxon>Silurus</taxon>
    </lineage>
</organism>
<evidence type="ECO:0000313" key="3">
    <source>
        <dbReference type="Proteomes" id="UP001205998"/>
    </source>
</evidence>
<dbReference type="PANTHER" id="PTHR14699:SF2">
    <property type="entry name" value="TETRATRICOPEPTIDE REPEAT PROTEIN 21A"/>
    <property type="match status" value="1"/>
</dbReference>
<accession>A0AAD5B951</accession>
<dbReference type="GO" id="GO:0005929">
    <property type="term" value="C:cilium"/>
    <property type="evidence" value="ECO:0007669"/>
    <property type="project" value="GOC"/>
</dbReference>
<dbReference type="GO" id="GO:0030991">
    <property type="term" value="C:intraciliary transport particle A"/>
    <property type="evidence" value="ECO:0007669"/>
    <property type="project" value="TreeGrafter"/>
</dbReference>
<dbReference type="SUPFAM" id="SSF48452">
    <property type="entry name" value="TPR-like"/>
    <property type="match status" value="1"/>
</dbReference>
<dbReference type="Pfam" id="PF25063">
    <property type="entry name" value="ARM_TT21_C"/>
    <property type="match status" value="1"/>
</dbReference>
<sequence length="275" mass="31740">MTHLNQARRDAEWGEDALELMVHICLNPDKKTFGGEVFESSEGSSASVPLVLDDQKLIGMNLAQNLLKEFQPRSKASQDKVTILYNLCLIYSKEPKQIESAVHVLSDMMEKKVMLETLLLIVAQALLLLKQAPKARNFLKRISKMNWSSSIAENFEKSCLLLVDMYIKSGKYVNADKLLDDCIRYNKSCSKAYEYKGFIMENDQRYKDAAEQYELAWKYSYCFDPAIGYRLAFNFLKCRNYTQAIDICHQVLHEHPDYPQILTEILNRAQLSLRP</sequence>
<comment type="caution">
    <text evidence="2">The sequence shown here is derived from an EMBL/GenBank/DDBJ whole genome shotgun (WGS) entry which is preliminary data.</text>
</comment>
<dbReference type="AlphaFoldDB" id="A0AAD5B951"/>
<protein>
    <submittedName>
        <fullName evidence="2">Tetratricopeptide repeat protein 21A isoform X3</fullName>
    </submittedName>
</protein>
<dbReference type="PANTHER" id="PTHR14699">
    <property type="entry name" value="STI2 PROTEIN-RELATED"/>
    <property type="match status" value="1"/>
</dbReference>
<gene>
    <name evidence="2" type="ORF">C0J50_12604</name>
</gene>
<feature type="domain" description="Tetratricopeptide repeat protein 21A/21B C-terminal ARM" evidence="1">
    <location>
        <begin position="63"/>
        <end position="270"/>
    </location>
</feature>
<dbReference type="Proteomes" id="UP001205998">
    <property type="component" value="Unassembled WGS sequence"/>
</dbReference>